<evidence type="ECO:0000313" key="1">
    <source>
        <dbReference type="EMBL" id="JAD63340.1"/>
    </source>
</evidence>
<dbReference type="EMBL" id="GBRH01234555">
    <property type="protein sequence ID" value="JAD63340.1"/>
    <property type="molecule type" value="Transcribed_RNA"/>
</dbReference>
<reference evidence="1" key="2">
    <citation type="journal article" date="2015" name="Data Brief">
        <title>Shoot transcriptome of the giant reed, Arundo donax.</title>
        <authorList>
            <person name="Barrero R.A."/>
            <person name="Guerrero F.D."/>
            <person name="Moolhuijzen P."/>
            <person name="Goolsby J.A."/>
            <person name="Tidwell J."/>
            <person name="Bellgard S.E."/>
            <person name="Bellgard M.I."/>
        </authorList>
    </citation>
    <scope>NUCLEOTIDE SEQUENCE</scope>
    <source>
        <tissue evidence="1">Shoot tissue taken approximately 20 cm above the soil surface</tissue>
    </source>
</reference>
<proteinExistence type="predicted"/>
<dbReference type="AlphaFoldDB" id="A0A0A9BQ52"/>
<protein>
    <submittedName>
        <fullName evidence="1">Uncharacterized protein</fullName>
    </submittedName>
</protein>
<sequence>MPNLKIIRCNSHKDNGWVMAMTSKLSKSCCWTVLPHLMHTMDDSKHPQESFRCFHLQKLGRVLLIWCSSSTALQRSPPPPSQNASSSL</sequence>
<name>A0A0A9BQ52_ARUDO</name>
<accession>A0A0A9BQ52</accession>
<organism evidence="1">
    <name type="scientific">Arundo donax</name>
    <name type="common">Giant reed</name>
    <name type="synonym">Donax arundinaceus</name>
    <dbReference type="NCBI Taxonomy" id="35708"/>
    <lineage>
        <taxon>Eukaryota</taxon>
        <taxon>Viridiplantae</taxon>
        <taxon>Streptophyta</taxon>
        <taxon>Embryophyta</taxon>
        <taxon>Tracheophyta</taxon>
        <taxon>Spermatophyta</taxon>
        <taxon>Magnoliopsida</taxon>
        <taxon>Liliopsida</taxon>
        <taxon>Poales</taxon>
        <taxon>Poaceae</taxon>
        <taxon>PACMAD clade</taxon>
        <taxon>Arundinoideae</taxon>
        <taxon>Arundineae</taxon>
        <taxon>Arundo</taxon>
    </lineage>
</organism>
<reference evidence="1" key="1">
    <citation type="submission" date="2014-09" db="EMBL/GenBank/DDBJ databases">
        <authorList>
            <person name="Magalhaes I.L.F."/>
            <person name="Oliveira U."/>
            <person name="Santos F.R."/>
            <person name="Vidigal T.H.D.A."/>
            <person name="Brescovit A.D."/>
            <person name="Santos A.J."/>
        </authorList>
    </citation>
    <scope>NUCLEOTIDE SEQUENCE</scope>
    <source>
        <tissue evidence="1">Shoot tissue taken approximately 20 cm above the soil surface</tissue>
    </source>
</reference>